<comment type="subcellular location">
    <subcellularLocation>
        <location evidence="2">Chromosome</location>
    </subcellularLocation>
    <subcellularLocation>
        <location evidence="1">Nucleus</location>
    </subcellularLocation>
</comment>
<reference evidence="7 8" key="1">
    <citation type="submission" date="2022-12" db="EMBL/GenBank/DDBJ databases">
        <title>Chromosome-level genome of Tegillarca granosa.</title>
        <authorList>
            <person name="Kim J."/>
        </authorList>
    </citation>
    <scope>NUCLEOTIDE SEQUENCE [LARGE SCALE GENOMIC DNA]</scope>
    <source>
        <strain evidence="7">Teg-2019</strain>
        <tissue evidence="7">Adductor muscle</tissue>
    </source>
</reference>
<evidence type="ECO:0000256" key="2">
    <source>
        <dbReference type="ARBA" id="ARBA00004286"/>
    </source>
</evidence>
<comment type="similarity">
    <text evidence="3">Belongs to the Integrator subunit 8 family.</text>
</comment>
<evidence type="ECO:0000313" key="8">
    <source>
        <dbReference type="Proteomes" id="UP001217089"/>
    </source>
</evidence>
<dbReference type="InterPro" id="IPR057980">
    <property type="entry name" value="TPR_INTS8"/>
</dbReference>
<dbReference type="InterPro" id="IPR038751">
    <property type="entry name" value="INTS8"/>
</dbReference>
<protein>
    <recommendedName>
        <fullName evidence="6">INTS8 TPR repeats domain-containing protein</fullName>
    </recommendedName>
</protein>
<dbReference type="Proteomes" id="UP001217089">
    <property type="component" value="Unassembled WGS sequence"/>
</dbReference>
<evidence type="ECO:0000259" key="6">
    <source>
        <dbReference type="Pfam" id="PF25756"/>
    </source>
</evidence>
<organism evidence="7 8">
    <name type="scientific">Tegillarca granosa</name>
    <name type="common">Malaysian cockle</name>
    <name type="synonym">Anadara granosa</name>
    <dbReference type="NCBI Taxonomy" id="220873"/>
    <lineage>
        <taxon>Eukaryota</taxon>
        <taxon>Metazoa</taxon>
        <taxon>Spiralia</taxon>
        <taxon>Lophotrochozoa</taxon>
        <taxon>Mollusca</taxon>
        <taxon>Bivalvia</taxon>
        <taxon>Autobranchia</taxon>
        <taxon>Pteriomorphia</taxon>
        <taxon>Arcoida</taxon>
        <taxon>Arcoidea</taxon>
        <taxon>Arcidae</taxon>
        <taxon>Tegillarca</taxon>
    </lineage>
</organism>
<feature type="domain" description="INTS8 TPR repeats" evidence="6">
    <location>
        <begin position="331"/>
        <end position="513"/>
    </location>
</feature>
<keyword evidence="5" id="KW-0539">Nucleus</keyword>
<keyword evidence="8" id="KW-1185">Reference proteome</keyword>
<name>A0ABQ9EBM3_TEGGR</name>
<dbReference type="EMBL" id="JARBDR010000917">
    <property type="protein sequence ID" value="KAJ8302723.1"/>
    <property type="molecule type" value="Genomic_DNA"/>
</dbReference>
<dbReference type="PANTHER" id="PTHR13350">
    <property type="entry name" value="INTEGRATOR COMPLEX SUBUNIT 8"/>
    <property type="match status" value="1"/>
</dbReference>
<keyword evidence="4" id="KW-0158">Chromosome</keyword>
<comment type="caution">
    <text evidence="7">The sequence shown here is derived from an EMBL/GenBank/DDBJ whole genome shotgun (WGS) entry which is preliminary data.</text>
</comment>
<dbReference type="PANTHER" id="PTHR13350:SF1">
    <property type="entry name" value="INTEGRATOR COMPLEX SUBUNIT 8"/>
    <property type="match status" value="1"/>
</dbReference>
<accession>A0ABQ9EBM3</accession>
<sequence>MPCIRHFRKNTIGKAFEGASNQQKSNLKHLIDLSSPGSKFPALVINGNLKDYFTEDELNEMELFTNDDNSNASAYNDMYDDATTVCSSFPTSRDSSVVMGNTEYQLIHMYDTDIIRRLVVELCQTRNRPPSYAMSLNEKWRVPKEMHQILFNMQPSCDQAFVYILIGKACHCLDVRLSLTELSYTLSKHVRWYILLVDLQQYFLNEMLGESMSLQDLVKKTKTCITSVRLGQVIISIPYFVDIQPSHEVLEHCAAFLMNIRDWAYLSNLENTANGHIELCLLVSSLLKELSSVKNSRKVARDVWDADIWNIVASVSLNLNNSPMLNDCCISVVNIFSSAAHRRINTGRGSAFSRDPQLAVLSKEEFREFLKKLKEPTALSIFVSLLTKLYNILRDDISCEISSDYVALWPSALVNANTIHPSSIDETVLMLMQHVLQVNPAHPSWLRTQADILFANGQYSPAMKYYMEAGVVASDFFSSAVPKSIYDDQVYRRMIKCCSYLQCYTQMRVLSQLDLNSNNPEDIVQRAVQMRKRKFLRSLAKQYL</sequence>
<dbReference type="Pfam" id="PF25756">
    <property type="entry name" value="TPR_INTS8"/>
    <property type="match status" value="2"/>
</dbReference>
<evidence type="ECO:0000256" key="3">
    <source>
        <dbReference type="ARBA" id="ARBA00007147"/>
    </source>
</evidence>
<feature type="domain" description="INTS8 TPR repeats" evidence="6">
    <location>
        <begin position="97"/>
        <end position="306"/>
    </location>
</feature>
<evidence type="ECO:0000313" key="7">
    <source>
        <dbReference type="EMBL" id="KAJ8302723.1"/>
    </source>
</evidence>
<evidence type="ECO:0000256" key="1">
    <source>
        <dbReference type="ARBA" id="ARBA00004123"/>
    </source>
</evidence>
<evidence type="ECO:0000256" key="5">
    <source>
        <dbReference type="ARBA" id="ARBA00023242"/>
    </source>
</evidence>
<gene>
    <name evidence="7" type="ORF">KUTeg_019119</name>
</gene>
<proteinExistence type="inferred from homology"/>
<evidence type="ECO:0000256" key="4">
    <source>
        <dbReference type="ARBA" id="ARBA00022454"/>
    </source>
</evidence>